<feature type="chain" id="PRO_5040394557" evidence="5">
    <location>
        <begin position="20"/>
        <end position="200"/>
    </location>
</feature>
<dbReference type="EMBL" id="JANIIK010000044">
    <property type="protein sequence ID" value="KAJ3604742.1"/>
    <property type="molecule type" value="Genomic_DNA"/>
</dbReference>
<evidence type="ECO:0000256" key="5">
    <source>
        <dbReference type="SAM" id="SignalP"/>
    </source>
</evidence>
<feature type="non-terminal residue" evidence="6">
    <location>
        <position position="1"/>
    </location>
</feature>
<dbReference type="GO" id="GO:0005576">
    <property type="term" value="C:extracellular region"/>
    <property type="evidence" value="ECO:0007669"/>
    <property type="project" value="UniProtKB-SubCell"/>
</dbReference>
<dbReference type="PANTHER" id="PTHR11967:SF2">
    <property type="entry name" value="ALPHA-1-ACID GLYCOPROTEIN 1"/>
    <property type="match status" value="1"/>
</dbReference>
<keyword evidence="3 5" id="KW-0732">Signal</keyword>
<evidence type="ECO:0000256" key="3">
    <source>
        <dbReference type="ARBA" id="ARBA00022729"/>
    </source>
</evidence>
<keyword evidence="4" id="KW-0325">Glycoprotein</keyword>
<dbReference type="InterPro" id="IPR012674">
    <property type="entry name" value="Calycin"/>
</dbReference>
<comment type="caution">
    <text evidence="6">The sequence shown here is derived from an EMBL/GenBank/DDBJ whole genome shotgun (WGS) entry which is preliminary data.</text>
</comment>
<dbReference type="AlphaFoldDB" id="A0A9Q0EHT7"/>
<evidence type="ECO:0000313" key="6">
    <source>
        <dbReference type="EMBL" id="KAJ3604742.1"/>
    </source>
</evidence>
<evidence type="ECO:0000256" key="2">
    <source>
        <dbReference type="ARBA" id="ARBA00022525"/>
    </source>
</evidence>
<keyword evidence="7" id="KW-1185">Reference proteome</keyword>
<dbReference type="Gene3D" id="2.40.128.20">
    <property type="match status" value="2"/>
</dbReference>
<gene>
    <name evidence="6" type="ORF">NHX12_029481</name>
</gene>
<evidence type="ECO:0000256" key="1">
    <source>
        <dbReference type="ARBA" id="ARBA00004613"/>
    </source>
</evidence>
<dbReference type="OrthoDB" id="8678705at2759"/>
<dbReference type="PANTHER" id="PTHR11967">
    <property type="entry name" value="ALPHA-1-ACID GLYCOPROTEIN"/>
    <property type="match status" value="1"/>
</dbReference>
<keyword evidence="2" id="KW-0964">Secreted</keyword>
<name>A0A9Q0EHT7_9TELE</name>
<accession>A0A9Q0EHT7</accession>
<protein>
    <submittedName>
        <fullName evidence="6">Uncharacterized protein</fullName>
    </submittedName>
</protein>
<proteinExistence type="predicted"/>
<comment type="subcellular location">
    <subcellularLocation>
        <location evidence="1">Secreted</location>
    </subcellularLocation>
</comment>
<feature type="signal peptide" evidence="5">
    <location>
        <begin position="1"/>
        <end position="19"/>
    </location>
</feature>
<organism evidence="6 7">
    <name type="scientific">Muraenolepis orangiensis</name>
    <name type="common">Patagonian moray cod</name>
    <dbReference type="NCBI Taxonomy" id="630683"/>
    <lineage>
        <taxon>Eukaryota</taxon>
        <taxon>Metazoa</taxon>
        <taxon>Chordata</taxon>
        <taxon>Craniata</taxon>
        <taxon>Vertebrata</taxon>
        <taxon>Euteleostomi</taxon>
        <taxon>Actinopterygii</taxon>
        <taxon>Neopterygii</taxon>
        <taxon>Teleostei</taxon>
        <taxon>Neoteleostei</taxon>
        <taxon>Acanthomorphata</taxon>
        <taxon>Zeiogadaria</taxon>
        <taxon>Gadariae</taxon>
        <taxon>Gadiformes</taxon>
        <taxon>Muraenolepidoidei</taxon>
        <taxon>Muraenolepididae</taxon>
        <taxon>Muraenolepis</taxon>
    </lineage>
</organism>
<evidence type="ECO:0000313" key="7">
    <source>
        <dbReference type="Proteomes" id="UP001148018"/>
    </source>
</evidence>
<reference evidence="6" key="1">
    <citation type="submission" date="2022-07" db="EMBL/GenBank/DDBJ databases">
        <title>Chromosome-level genome of Muraenolepis orangiensis.</title>
        <authorList>
            <person name="Kim J."/>
        </authorList>
    </citation>
    <scope>NUCLEOTIDE SEQUENCE</scope>
    <source>
        <strain evidence="6">KU_S4_2022</strain>
        <tissue evidence="6">Muscle</tissue>
    </source>
</reference>
<evidence type="ECO:0000256" key="4">
    <source>
        <dbReference type="ARBA" id="ARBA00023180"/>
    </source>
</evidence>
<dbReference type="Proteomes" id="UP001148018">
    <property type="component" value="Unassembled WGS sequence"/>
</dbReference>
<sequence length="200" mass="22938">MAPQLVFTALALACLGVASEPDCNELVKPLANLRSMILPFHETCPDCVMWSDIKAFDSKEVRRLFLFTKTREMTLPNLERFKQQAACFNFTLGLHMGSYTDLCPEEKEERPFLDVECLLPPTGLEGVNIQNETLVYDGQFHETCPDCVMWSDIKAFDSKEVRRLFLFTKTREMTLPNLERFKQQAACFNFTLGLHMGSYT</sequence>